<protein>
    <recommendedName>
        <fullName evidence="1">DUF7841 domain-containing protein</fullName>
    </recommendedName>
</protein>
<accession>A0A8S5RML1</accession>
<name>A0A8S5RML1_9VIRU</name>
<proteinExistence type="predicted"/>
<organism evidence="2">
    <name type="scientific">virus sp. ctJpG3</name>
    <dbReference type="NCBI Taxonomy" id="2825812"/>
    <lineage>
        <taxon>Viruses</taxon>
    </lineage>
</organism>
<dbReference type="EMBL" id="BK059125">
    <property type="protein sequence ID" value="DAE32600.1"/>
    <property type="molecule type" value="Genomic_DNA"/>
</dbReference>
<dbReference type="Pfam" id="PF25223">
    <property type="entry name" value="DUF7841"/>
    <property type="match status" value="1"/>
</dbReference>
<feature type="domain" description="DUF7841" evidence="1">
    <location>
        <begin position="49"/>
        <end position="165"/>
    </location>
</feature>
<reference evidence="2" key="1">
    <citation type="journal article" date="2021" name="Proc. Natl. Acad. Sci. U.S.A.">
        <title>A Catalog of Tens of Thousands of Viruses from Human Metagenomes Reveals Hidden Associations with Chronic Diseases.</title>
        <authorList>
            <person name="Tisza M.J."/>
            <person name="Buck C.B."/>
        </authorList>
    </citation>
    <scope>NUCLEOTIDE SEQUENCE</scope>
    <source>
        <strain evidence="2">CtJpG3</strain>
    </source>
</reference>
<sequence length="168" mass="19526">METKDIMSKFDELYGMMASSTSVKYMRTFGDTMRCMLKDMSAKHPELAQEYLDKLCAIKWKNYLTKKEASEIVDGMNPPATWDMQTWIKAMNGLGLVTEEKPYYNDYALYVAMNQVVSDHGCTIARILDKEDVKDIDTEHLVKYAYSFAIDLLKDKDGVYDIREYFLK</sequence>
<evidence type="ECO:0000259" key="1">
    <source>
        <dbReference type="Pfam" id="PF25223"/>
    </source>
</evidence>
<evidence type="ECO:0000313" key="2">
    <source>
        <dbReference type="EMBL" id="DAE32600.1"/>
    </source>
</evidence>
<dbReference type="InterPro" id="IPR057163">
    <property type="entry name" value="DUF7841"/>
</dbReference>